<dbReference type="OrthoDB" id="422574at2759"/>
<evidence type="ECO:0000313" key="4">
    <source>
        <dbReference type="Proteomes" id="UP000266841"/>
    </source>
</evidence>
<protein>
    <recommendedName>
        <fullName evidence="2">GST N-terminal domain-containing protein</fullName>
    </recommendedName>
</protein>
<evidence type="ECO:0000313" key="3">
    <source>
        <dbReference type="EMBL" id="EJK58638.1"/>
    </source>
</evidence>
<name>K0RXY8_THAOC</name>
<dbReference type="InterPro" id="IPR004045">
    <property type="entry name" value="Glutathione_S-Trfase_N"/>
</dbReference>
<evidence type="ECO:0000256" key="1">
    <source>
        <dbReference type="SAM" id="SignalP"/>
    </source>
</evidence>
<evidence type="ECO:0000259" key="2">
    <source>
        <dbReference type="PROSITE" id="PS50404"/>
    </source>
</evidence>
<sequence length="473" mass="50617">MRRSPRVSSRLQSGRSPAAPATLTLLLSLLFATAAGFAPAVGGGARTSAATELRSVPGPLDTLTSGLASIVRIQNGVTVSTRAIGQYGPARKFLPTVKRLYDVENDRDCRLVRERVTELDLVVERVIPSCGNSRAASDDPDLVVPTLVAEEDGDEVTVEGAEDILRYLNDKFTVDGEEGGGPAAGSEEDAVGDLLDTLSTYLPGYLRAGRGAAVSAAAVESPVLGPVPRPDVPLVLYGYEGNQFCRLVREVLTELDLPYELRCAGKGSKRRDELADVAAGQKATQPFLVDPNTKVKMAESKDIVEYLYERYARWTPPSAVLGGLSSVVTPLLRPVYGALAPVQAGSTRDDTSGYDAEISLARAEIYEEISRRTVVVYTYDLSPFCSEATDLLRSAGIKFREVSLGSEWLPGLLREPAKRAALLEITGQSSLPHVFVGGESIGGLYSGSPGLLEAMESGRLQRMVEEAREAVRS</sequence>
<feature type="domain" description="GST N-terminal" evidence="2">
    <location>
        <begin position="232"/>
        <end position="315"/>
    </location>
</feature>
<accession>K0RXY8</accession>
<dbReference type="EMBL" id="AGNL01024636">
    <property type="protein sequence ID" value="EJK58638.1"/>
    <property type="molecule type" value="Genomic_DNA"/>
</dbReference>
<organism evidence="3 4">
    <name type="scientific">Thalassiosira oceanica</name>
    <name type="common">Marine diatom</name>
    <dbReference type="NCBI Taxonomy" id="159749"/>
    <lineage>
        <taxon>Eukaryota</taxon>
        <taxon>Sar</taxon>
        <taxon>Stramenopiles</taxon>
        <taxon>Ochrophyta</taxon>
        <taxon>Bacillariophyta</taxon>
        <taxon>Coscinodiscophyceae</taxon>
        <taxon>Thalassiosirophycidae</taxon>
        <taxon>Thalassiosirales</taxon>
        <taxon>Thalassiosiraceae</taxon>
        <taxon>Thalassiosira</taxon>
    </lineage>
</organism>
<dbReference type="SUPFAM" id="SSF52833">
    <property type="entry name" value="Thioredoxin-like"/>
    <property type="match status" value="2"/>
</dbReference>
<dbReference type="Pfam" id="PF00462">
    <property type="entry name" value="Glutaredoxin"/>
    <property type="match status" value="1"/>
</dbReference>
<keyword evidence="1" id="KW-0732">Signal</keyword>
<dbReference type="PANTHER" id="PTHR45288">
    <property type="entry name" value="THIOREDOXIN FAMILY PROTEIN"/>
    <property type="match status" value="1"/>
</dbReference>
<dbReference type="Gene3D" id="3.40.30.10">
    <property type="entry name" value="Glutaredoxin"/>
    <property type="match status" value="2"/>
</dbReference>
<dbReference type="PROSITE" id="PS50404">
    <property type="entry name" value="GST_NTER"/>
    <property type="match status" value="1"/>
</dbReference>
<dbReference type="Proteomes" id="UP000266841">
    <property type="component" value="Unassembled WGS sequence"/>
</dbReference>
<proteinExistence type="predicted"/>
<comment type="caution">
    <text evidence="3">The sequence shown here is derived from an EMBL/GenBank/DDBJ whole genome shotgun (WGS) entry which is preliminary data.</text>
</comment>
<dbReference type="PROSITE" id="PS51354">
    <property type="entry name" value="GLUTAREDOXIN_2"/>
    <property type="match status" value="2"/>
</dbReference>
<dbReference type="CDD" id="cd02066">
    <property type="entry name" value="GRX_family"/>
    <property type="match status" value="1"/>
</dbReference>
<dbReference type="Pfam" id="PF13417">
    <property type="entry name" value="GST_N_3"/>
    <property type="match status" value="1"/>
</dbReference>
<feature type="chain" id="PRO_5003839540" description="GST N-terminal domain-containing protein" evidence="1">
    <location>
        <begin position="37"/>
        <end position="473"/>
    </location>
</feature>
<dbReference type="PANTHER" id="PTHR45288:SF1">
    <property type="entry name" value="THIOREDOXIN FAMILY PROTEIN"/>
    <property type="match status" value="1"/>
</dbReference>
<reference evidence="3 4" key="1">
    <citation type="journal article" date="2012" name="Genome Biol.">
        <title>Genome and low-iron response of an oceanic diatom adapted to chronic iron limitation.</title>
        <authorList>
            <person name="Lommer M."/>
            <person name="Specht M."/>
            <person name="Roy A.S."/>
            <person name="Kraemer L."/>
            <person name="Andreson R."/>
            <person name="Gutowska M.A."/>
            <person name="Wolf J."/>
            <person name="Bergner S.V."/>
            <person name="Schilhabel M.B."/>
            <person name="Klostermeier U.C."/>
            <person name="Beiko R.G."/>
            <person name="Rosenstiel P."/>
            <person name="Hippler M."/>
            <person name="Laroche J."/>
        </authorList>
    </citation>
    <scope>NUCLEOTIDE SEQUENCE [LARGE SCALE GENOMIC DNA]</scope>
    <source>
        <strain evidence="3 4">CCMP1005</strain>
    </source>
</reference>
<gene>
    <name evidence="3" type="ORF">THAOC_21220</name>
</gene>
<dbReference type="AlphaFoldDB" id="K0RXY8"/>
<dbReference type="OMA" id="ANEFEYQ"/>
<feature type="signal peptide" evidence="1">
    <location>
        <begin position="1"/>
        <end position="36"/>
    </location>
</feature>
<dbReference type="InterPro" id="IPR002109">
    <property type="entry name" value="Glutaredoxin"/>
</dbReference>
<keyword evidence="4" id="KW-1185">Reference proteome</keyword>
<dbReference type="InterPro" id="IPR036249">
    <property type="entry name" value="Thioredoxin-like_sf"/>
</dbReference>
<dbReference type="eggNOG" id="ENOG502QPRA">
    <property type="taxonomic scope" value="Eukaryota"/>
</dbReference>